<organism evidence="2 3">
    <name type="scientific">Marinobacter mobilis</name>
    <dbReference type="NCBI Taxonomy" id="488533"/>
    <lineage>
        <taxon>Bacteria</taxon>
        <taxon>Pseudomonadati</taxon>
        <taxon>Pseudomonadota</taxon>
        <taxon>Gammaproteobacteria</taxon>
        <taxon>Pseudomonadales</taxon>
        <taxon>Marinobacteraceae</taxon>
        <taxon>Marinobacter</taxon>
    </lineage>
</organism>
<proteinExistence type="predicted"/>
<accession>A0A1H2XIW4</accession>
<dbReference type="EMBL" id="FNNE01000005">
    <property type="protein sequence ID" value="SDW92823.1"/>
    <property type="molecule type" value="Genomic_DNA"/>
</dbReference>
<gene>
    <name evidence="2" type="ORF">SAMN04487960_10567</name>
</gene>
<feature type="region of interest" description="Disordered" evidence="1">
    <location>
        <begin position="72"/>
        <end position="92"/>
    </location>
</feature>
<name>A0A1H2XIW4_9GAMM</name>
<evidence type="ECO:0000313" key="2">
    <source>
        <dbReference type="EMBL" id="SDW92823.1"/>
    </source>
</evidence>
<dbReference type="Proteomes" id="UP000199675">
    <property type="component" value="Unassembled WGS sequence"/>
</dbReference>
<dbReference type="AlphaFoldDB" id="A0A1H2XIW4"/>
<dbReference type="OrthoDB" id="6369928at2"/>
<evidence type="ECO:0000256" key="1">
    <source>
        <dbReference type="SAM" id="MobiDB-lite"/>
    </source>
</evidence>
<dbReference type="RefSeq" id="WP_091812721.1">
    <property type="nucleotide sequence ID" value="NZ_FNNE01000005.1"/>
</dbReference>
<keyword evidence="3" id="KW-1185">Reference proteome</keyword>
<sequence length="130" mass="14846">MISTAPERNWLFDPALLKLVHQCRRLIHTEFGIKLHLTDDQLQQQLADYAGKSRSNQLTRVWNSLKEQIPGYDEPEAARGTAQEGHTNRRVYRGQVIVDAPRSSTDETDHRHEAAATTKKKIIYRGQVVG</sequence>
<protein>
    <submittedName>
        <fullName evidence="2">Uncharacterized protein</fullName>
    </submittedName>
</protein>
<reference evidence="2 3" key="1">
    <citation type="submission" date="2016-10" db="EMBL/GenBank/DDBJ databases">
        <authorList>
            <person name="de Groot N.N."/>
        </authorList>
    </citation>
    <scope>NUCLEOTIDE SEQUENCE [LARGE SCALE GENOMIC DNA]</scope>
    <source>
        <strain evidence="2 3">CGMCC 1.7059</strain>
    </source>
</reference>
<evidence type="ECO:0000313" key="3">
    <source>
        <dbReference type="Proteomes" id="UP000199675"/>
    </source>
</evidence>